<dbReference type="SUPFAM" id="SSF101898">
    <property type="entry name" value="NHL repeat"/>
    <property type="match status" value="1"/>
</dbReference>
<evidence type="ECO:0000313" key="3">
    <source>
        <dbReference type="EMBL" id="CAF3572220.1"/>
    </source>
</evidence>
<dbReference type="InterPro" id="IPR001258">
    <property type="entry name" value="NHL_repeat"/>
</dbReference>
<proteinExistence type="predicted"/>
<dbReference type="Gene3D" id="2.120.10.30">
    <property type="entry name" value="TolB, C-terminal domain"/>
    <property type="match status" value="1"/>
</dbReference>
<evidence type="ECO:0000256" key="2">
    <source>
        <dbReference type="PROSITE-ProRule" id="PRU00504"/>
    </source>
</evidence>
<protein>
    <recommendedName>
        <fullName evidence="6">NHL repeat-containing protein</fullName>
    </recommendedName>
</protein>
<dbReference type="EMBL" id="CAJOBR010025840">
    <property type="protein sequence ID" value="CAF4968445.1"/>
    <property type="molecule type" value="Genomic_DNA"/>
</dbReference>
<name>A0A818LCP5_9BILA</name>
<dbReference type="AlphaFoldDB" id="A0A818LCP5"/>
<dbReference type="EMBL" id="CAJNYT010003516">
    <property type="protein sequence ID" value="CAF3572220.1"/>
    <property type="molecule type" value="Genomic_DNA"/>
</dbReference>
<evidence type="ECO:0000256" key="1">
    <source>
        <dbReference type="ARBA" id="ARBA00022737"/>
    </source>
</evidence>
<gene>
    <name evidence="3" type="ORF">GRG538_LOCUS21281</name>
    <name evidence="4" type="ORF">QYT958_LOCUS34973</name>
</gene>
<organism evidence="3 5">
    <name type="scientific">Rotaria socialis</name>
    <dbReference type="NCBI Taxonomy" id="392032"/>
    <lineage>
        <taxon>Eukaryota</taxon>
        <taxon>Metazoa</taxon>
        <taxon>Spiralia</taxon>
        <taxon>Gnathifera</taxon>
        <taxon>Rotifera</taxon>
        <taxon>Eurotatoria</taxon>
        <taxon>Bdelloidea</taxon>
        <taxon>Philodinida</taxon>
        <taxon>Philodinidae</taxon>
        <taxon>Rotaria</taxon>
    </lineage>
</organism>
<evidence type="ECO:0008006" key="6">
    <source>
        <dbReference type="Google" id="ProtNLM"/>
    </source>
</evidence>
<reference evidence="3" key="1">
    <citation type="submission" date="2021-02" db="EMBL/GenBank/DDBJ databases">
        <authorList>
            <person name="Nowell W R."/>
        </authorList>
    </citation>
    <scope>NUCLEOTIDE SEQUENCE</scope>
</reference>
<dbReference type="InterPro" id="IPR011042">
    <property type="entry name" value="6-blade_b-propeller_TolB-like"/>
</dbReference>
<dbReference type="InterPro" id="IPR050952">
    <property type="entry name" value="TRIM-NHL_E3_ligases"/>
</dbReference>
<dbReference type="GO" id="GO:0008270">
    <property type="term" value="F:zinc ion binding"/>
    <property type="evidence" value="ECO:0007669"/>
    <property type="project" value="UniProtKB-KW"/>
</dbReference>
<dbReference type="Proteomes" id="UP000663872">
    <property type="component" value="Unassembled WGS sequence"/>
</dbReference>
<comment type="caution">
    <text evidence="3">The sequence shown here is derived from an EMBL/GenBank/DDBJ whole genome shotgun (WGS) entry which is preliminary data.</text>
</comment>
<dbReference type="Proteomes" id="UP000663848">
    <property type="component" value="Unassembled WGS sequence"/>
</dbReference>
<dbReference type="PANTHER" id="PTHR24104:SF25">
    <property type="entry name" value="PROTEIN LIN-41"/>
    <property type="match status" value="1"/>
</dbReference>
<accession>A0A818LCP5</accession>
<dbReference type="PANTHER" id="PTHR24104">
    <property type="entry name" value="E3 UBIQUITIN-PROTEIN LIGASE NHLRC1-RELATED"/>
    <property type="match status" value="1"/>
</dbReference>
<dbReference type="Pfam" id="PF01436">
    <property type="entry name" value="NHL"/>
    <property type="match status" value="1"/>
</dbReference>
<feature type="repeat" description="NHL" evidence="2">
    <location>
        <begin position="62"/>
        <end position="93"/>
    </location>
</feature>
<evidence type="ECO:0000313" key="5">
    <source>
        <dbReference type="Proteomes" id="UP000663872"/>
    </source>
</evidence>
<dbReference type="CDD" id="cd05819">
    <property type="entry name" value="NHL"/>
    <property type="match status" value="1"/>
</dbReference>
<sequence length="144" mass="15385">AGGNGKGDGFNQLNGPTYLFVDRQQAVYVADYSNHRVMKWVEGAKEGIVVAGGQGEGNALTQLSRPNGIFVDTLGTLYVADSSNHRVMRWTQGDKKQGTVIVGGNGQGAGANQFKGPVGLSFDRHGNLYVVGWGNARVQRFSIE</sequence>
<evidence type="ECO:0000313" key="4">
    <source>
        <dbReference type="EMBL" id="CAF4968445.1"/>
    </source>
</evidence>
<feature type="non-terminal residue" evidence="3">
    <location>
        <position position="1"/>
    </location>
</feature>
<keyword evidence="1" id="KW-0677">Repeat</keyword>
<dbReference type="PROSITE" id="PS51125">
    <property type="entry name" value="NHL"/>
    <property type="match status" value="1"/>
</dbReference>